<dbReference type="GO" id="GO:0008083">
    <property type="term" value="F:growth factor activity"/>
    <property type="evidence" value="ECO:0007669"/>
    <property type="project" value="TreeGrafter"/>
</dbReference>
<evidence type="ECO:0000256" key="2">
    <source>
        <dbReference type="ARBA" id="ARBA00022525"/>
    </source>
</evidence>
<dbReference type="PROSITE" id="PS00615">
    <property type="entry name" value="C_TYPE_LECTIN_1"/>
    <property type="match status" value="1"/>
</dbReference>
<protein>
    <recommendedName>
        <fullName evidence="10">C-type lectin domain-containing protein</fullName>
    </recommendedName>
</protein>
<evidence type="ECO:0000256" key="3">
    <source>
        <dbReference type="ARBA" id="ARBA00022729"/>
    </source>
</evidence>
<dbReference type="SUPFAM" id="SSF56436">
    <property type="entry name" value="C-type lectin-like"/>
    <property type="match status" value="1"/>
</dbReference>
<dbReference type="Pfam" id="PF00059">
    <property type="entry name" value="Lectin_C"/>
    <property type="match status" value="1"/>
</dbReference>
<dbReference type="Ensembl" id="ENSAMXT00000039727.1">
    <property type="protein sequence ID" value="ENSAMXP00000038171.1"/>
    <property type="gene ID" value="ENSAMXG00000040333.1"/>
</dbReference>
<dbReference type="PROSITE" id="PS50041">
    <property type="entry name" value="C_TYPE_LECTIN_2"/>
    <property type="match status" value="1"/>
</dbReference>
<evidence type="ECO:0000313" key="12">
    <source>
        <dbReference type="Proteomes" id="UP000018467"/>
    </source>
</evidence>
<dbReference type="InParanoid" id="A0A3B1J8F2"/>
<dbReference type="GO" id="GO:0001503">
    <property type="term" value="P:ossification"/>
    <property type="evidence" value="ECO:0007669"/>
    <property type="project" value="TreeGrafter"/>
</dbReference>
<keyword evidence="4" id="KW-0430">Lectin</keyword>
<dbReference type="AlphaFoldDB" id="A0A3B1J8F2"/>
<reference evidence="11" key="4">
    <citation type="submission" date="2025-09" db="UniProtKB">
        <authorList>
            <consortium name="Ensembl"/>
        </authorList>
    </citation>
    <scope>IDENTIFICATION</scope>
</reference>
<dbReference type="InterPro" id="IPR001304">
    <property type="entry name" value="C-type_lectin-like"/>
</dbReference>
<evidence type="ECO:0000259" key="10">
    <source>
        <dbReference type="PROSITE" id="PS50041"/>
    </source>
</evidence>
<evidence type="ECO:0000256" key="1">
    <source>
        <dbReference type="ARBA" id="ARBA00004613"/>
    </source>
</evidence>
<evidence type="ECO:0000256" key="6">
    <source>
        <dbReference type="ARBA" id="ARBA00023119"/>
    </source>
</evidence>
<keyword evidence="3 9" id="KW-0732">Signal</keyword>
<sequence>MMVLLNQFFTVLLLQLHLLSGSEAADPETLSCPASPGVPGTPGHNGLPGRDGRDGRDGAIGPKGDQGVPGLGVQGAPGKAGPQGPSGPEGPKGEPGVPGTSHSGLISSLQEELRSLTARLAYMEKAGRFSVFVNVGHKFFVSDGETKTISEGGRICQKAGGKLALPRNKEENQKLSGALRAFGSAYMFIGANDQVNEGQFVDTEGRNLDYLKWNTGEPNSYGGNEDCIVINTNGFWLDTSCEKSFLIACEITE</sequence>
<dbReference type="GeneTree" id="ENSGT00940000154368"/>
<dbReference type="InterPro" id="IPR008160">
    <property type="entry name" value="Collagen"/>
</dbReference>
<feature type="signal peptide" evidence="9">
    <location>
        <begin position="1"/>
        <end position="24"/>
    </location>
</feature>
<dbReference type="PANTHER" id="PTHR22799:SF1">
    <property type="entry name" value="C-TYPE LECTIN DOMAIN FAMILY 11 MEMBER A"/>
    <property type="match status" value="1"/>
</dbReference>
<keyword evidence="2" id="KW-0964">Secreted</keyword>
<dbReference type="GO" id="GO:0005581">
    <property type="term" value="C:collagen trimer"/>
    <property type="evidence" value="ECO:0007669"/>
    <property type="project" value="UniProtKB-KW"/>
</dbReference>
<dbReference type="InterPro" id="IPR018378">
    <property type="entry name" value="C-type_lectin_CS"/>
</dbReference>
<proteinExistence type="predicted"/>
<keyword evidence="5" id="KW-0106">Calcium</keyword>
<evidence type="ECO:0000313" key="11">
    <source>
        <dbReference type="Ensembl" id="ENSAMXP00000038171.1"/>
    </source>
</evidence>
<name>A0A3B1J8F2_ASTMX</name>
<evidence type="ECO:0000256" key="5">
    <source>
        <dbReference type="ARBA" id="ARBA00022837"/>
    </source>
</evidence>
<evidence type="ECO:0000256" key="8">
    <source>
        <dbReference type="SAM" id="MobiDB-lite"/>
    </source>
</evidence>
<feature type="chain" id="PRO_5017371282" description="C-type lectin domain-containing protein" evidence="9">
    <location>
        <begin position="25"/>
        <end position="253"/>
    </location>
</feature>
<keyword evidence="6" id="KW-0176">Collagen</keyword>
<keyword evidence="7" id="KW-1015">Disulfide bond</keyword>
<dbReference type="Pfam" id="PF01391">
    <property type="entry name" value="Collagen"/>
    <property type="match status" value="1"/>
</dbReference>
<evidence type="ECO:0000256" key="7">
    <source>
        <dbReference type="ARBA" id="ARBA00023157"/>
    </source>
</evidence>
<accession>A0A3B1J8F2</accession>
<dbReference type="Proteomes" id="UP000018467">
    <property type="component" value="Unassembled WGS sequence"/>
</dbReference>
<dbReference type="InterPro" id="IPR016187">
    <property type="entry name" value="CTDL_fold"/>
</dbReference>
<dbReference type="Gene3D" id="1.20.5.320">
    <property type="entry name" value="6-Phosphogluconate Dehydrogenase, domain 3"/>
    <property type="match status" value="1"/>
</dbReference>
<dbReference type="STRING" id="7994.ENSAMXP00000038171"/>
<organism evidence="11 12">
    <name type="scientific">Astyanax mexicanus</name>
    <name type="common">Blind cave fish</name>
    <name type="synonym">Astyanax fasciatus mexicanus</name>
    <dbReference type="NCBI Taxonomy" id="7994"/>
    <lineage>
        <taxon>Eukaryota</taxon>
        <taxon>Metazoa</taxon>
        <taxon>Chordata</taxon>
        <taxon>Craniata</taxon>
        <taxon>Vertebrata</taxon>
        <taxon>Euteleostomi</taxon>
        <taxon>Actinopterygii</taxon>
        <taxon>Neopterygii</taxon>
        <taxon>Teleostei</taxon>
        <taxon>Ostariophysi</taxon>
        <taxon>Characiformes</taxon>
        <taxon>Characoidei</taxon>
        <taxon>Acestrorhamphidae</taxon>
        <taxon>Acestrorhamphinae</taxon>
        <taxon>Astyanax</taxon>
    </lineage>
</organism>
<dbReference type="Bgee" id="ENSAMXG00000040333">
    <property type="expression patterns" value="Expressed in intestine and 1 other cell type or tissue"/>
</dbReference>
<evidence type="ECO:0000256" key="4">
    <source>
        <dbReference type="ARBA" id="ARBA00022734"/>
    </source>
</evidence>
<dbReference type="SMART" id="SM00034">
    <property type="entry name" value="CLECT"/>
    <property type="match status" value="1"/>
</dbReference>
<keyword evidence="12" id="KW-1185">Reference proteome</keyword>
<reference evidence="12" key="1">
    <citation type="submission" date="2013-03" db="EMBL/GenBank/DDBJ databases">
        <authorList>
            <person name="Jeffery W."/>
            <person name="Warren W."/>
            <person name="Wilson R.K."/>
        </authorList>
    </citation>
    <scope>NUCLEOTIDE SEQUENCE</scope>
    <source>
        <strain evidence="12">female</strain>
    </source>
</reference>
<comment type="subcellular location">
    <subcellularLocation>
        <location evidence="1">Secreted</location>
    </subcellularLocation>
</comment>
<dbReference type="InterPro" id="IPR051663">
    <property type="entry name" value="CLec_Tetranectin-domain"/>
</dbReference>
<dbReference type="Gene3D" id="3.10.100.10">
    <property type="entry name" value="Mannose-Binding Protein A, subunit A"/>
    <property type="match status" value="1"/>
</dbReference>
<reference evidence="11" key="3">
    <citation type="submission" date="2025-08" db="UniProtKB">
        <authorList>
            <consortium name="Ensembl"/>
        </authorList>
    </citation>
    <scope>IDENTIFICATION</scope>
</reference>
<reference evidence="12" key="2">
    <citation type="journal article" date="2014" name="Nat. Commun.">
        <title>The cavefish genome reveals candidate genes for eye loss.</title>
        <authorList>
            <person name="McGaugh S.E."/>
            <person name="Gross J.B."/>
            <person name="Aken B."/>
            <person name="Blin M."/>
            <person name="Borowsky R."/>
            <person name="Chalopin D."/>
            <person name="Hinaux H."/>
            <person name="Jeffery W.R."/>
            <person name="Keene A."/>
            <person name="Ma L."/>
            <person name="Minx P."/>
            <person name="Murphy D."/>
            <person name="O'Quin K.E."/>
            <person name="Retaux S."/>
            <person name="Rohner N."/>
            <person name="Searle S.M."/>
            <person name="Stahl B.A."/>
            <person name="Tabin C."/>
            <person name="Volff J.N."/>
            <person name="Yoshizawa M."/>
            <person name="Warren W.C."/>
        </authorList>
    </citation>
    <scope>NUCLEOTIDE SEQUENCE [LARGE SCALE GENOMIC DNA]</scope>
    <source>
        <strain evidence="12">female</strain>
    </source>
</reference>
<dbReference type="PANTHER" id="PTHR22799">
    <property type="entry name" value="TETRANECTIN-RELATED"/>
    <property type="match status" value="1"/>
</dbReference>
<dbReference type="InterPro" id="IPR016186">
    <property type="entry name" value="C-type_lectin-like/link_sf"/>
</dbReference>
<feature type="region of interest" description="Disordered" evidence="8">
    <location>
        <begin position="25"/>
        <end position="104"/>
    </location>
</feature>
<dbReference type="GO" id="GO:0030246">
    <property type="term" value="F:carbohydrate binding"/>
    <property type="evidence" value="ECO:0007669"/>
    <property type="project" value="UniProtKB-KW"/>
</dbReference>
<feature type="domain" description="C-type lectin" evidence="10">
    <location>
        <begin position="134"/>
        <end position="250"/>
    </location>
</feature>
<evidence type="ECO:0000256" key="9">
    <source>
        <dbReference type="SAM" id="SignalP"/>
    </source>
</evidence>
<dbReference type="GO" id="GO:0005615">
    <property type="term" value="C:extracellular space"/>
    <property type="evidence" value="ECO:0007669"/>
    <property type="project" value="TreeGrafter"/>
</dbReference>